<accession>A0A5E4N4R2</accession>
<keyword evidence="3" id="KW-0813">Transport</keyword>
<dbReference type="PANTHER" id="PTHR10778">
    <property type="entry name" value="SOLUTE CARRIER FAMILY 35 MEMBER B"/>
    <property type="match status" value="1"/>
</dbReference>
<dbReference type="EMBL" id="CABPRJ010001896">
    <property type="protein sequence ID" value="VVC39670.1"/>
    <property type="molecule type" value="Genomic_DNA"/>
</dbReference>
<feature type="transmembrane region" description="Helical" evidence="8">
    <location>
        <begin position="20"/>
        <end position="39"/>
    </location>
</feature>
<keyword evidence="5 8" id="KW-1133">Transmembrane helix</keyword>
<feature type="transmembrane region" description="Helical" evidence="8">
    <location>
        <begin position="122"/>
        <end position="142"/>
    </location>
</feature>
<evidence type="ECO:0000256" key="2">
    <source>
        <dbReference type="ARBA" id="ARBA00010694"/>
    </source>
</evidence>
<feature type="transmembrane region" description="Helical" evidence="8">
    <location>
        <begin position="405"/>
        <end position="423"/>
    </location>
</feature>
<evidence type="ECO:0000256" key="4">
    <source>
        <dbReference type="ARBA" id="ARBA00022692"/>
    </source>
</evidence>
<keyword evidence="6 8" id="KW-0472">Membrane</keyword>
<evidence type="ECO:0000256" key="3">
    <source>
        <dbReference type="ARBA" id="ARBA00022448"/>
    </source>
</evidence>
<proteinExistence type="inferred from homology"/>
<dbReference type="PANTHER" id="PTHR10778:SF13">
    <property type="entry name" value="ADENOSINE 3'-PHOSPHO 5'-PHOSPHOSULFATE TRANSPORTER 1"/>
    <property type="match status" value="1"/>
</dbReference>
<dbReference type="Proteomes" id="UP000325440">
    <property type="component" value="Unassembled WGS sequence"/>
</dbReference>
<reference evidence="9 10" key="1">
    <citation type="submission" date="2019-08" db="EMBL/GenBank/DDBJ databases">
        <authorList>
            <person name="Alioto T."/>
            <person name="Alioto T."/>
            <person name="Gomez Garrido J."/>
        </authorList>
    </citation>
    <scope>NUCLEOTIDE SEQUENCE [LARGE SCALE GENOMIC DNA]</scope>
</reference>
<evidence type="ECO:0000256" key="8">
    <source>
        <dbReference type="SAM" id="Phobius"/>
    </source>
</evidence>
<feature type="transmembrane region" description="Helical" evidence="8">
    <location>
        <begin position="313"/>
        <end position="334"/>
    </location>
</feature>
<evidence type="ECO:0000313" key="9">
    <source>
        <dbReference type="EMBL" id="VVC39670.1"/>
    </source>
</evidence>
<evidence type="ECO:0000256" key="1">
    <source>
        <dbReference type="ARBA" id="ARBA00004141"/>
    </source>
</evidence>
<dbReference type="GO" id="GO:0046964">
    <property type="term" value="F:3'-phosphoadenosine 5'-phosphosulfate transmembrane transporter activity"/>
    <property type="evidence" value="ECO:0007669"/>
    <property type="project" value="TreeGrafter"/>
</dbReference>
<evidence type="ECO:0000313" key="10">
    <source>
        <dbReference type="Proteomes" id="UP000325440"/>
    </source>
</evidence>
<feature type="transmembrane region" description="Helical" evidence="8">
    <location>
        <begin position="249"/>
        <end position="268"/>
    </location>
</feature>
<comment type="similarity">
    <text evidence="2">Belongs to the nucleotide-sugar transporter family. SLC35B subfamily.</text>
</comment>
<name>A0A5E4N4R2_9HEMI</name>
<dbReference type="InterPro" id="IPR013657">
    <property type="entry name" value="SCL35B1-4/HUT1"/>
</dbReference>
<protein>
    <recommendedName>
        <fullName evidence="7">Adenosine 3'-phospho 5'-phosphosulfate transporter 1</fullName>
    </recommendedName>
</protein>
<organism evidence="9 10">
    <name type="scientific">Cinara cedri</name>
    <dbReference type="NCBI Taxonomy" id="506608"/>
    <lineage>
        <taxon>Eukaryota</taxon>
        <taxon>Metazoa</taxon>
        <taxon>Ecdysozoa</taxon>
        <taxon>Arthropoda</taxon>
        <taxon>Hexapoda</taxon>
        <taxon>Insecta</taxon>
        <taxon>Pterygota</taxon>
        <taxon>Neoptera</taxon>
        <taxon>Paraneoptera</taxon>
        <taxon>Hemiptera</taxon>
        <taxon>Sternorrhyncha</taxon>
        <taxon>Aphidomorpha</taxon>
        <taxon>Aphidoidea</taxon>
        <taxon>Aphididae</taxon>
        <taxon>Lachninae</taxon>
        <taxon>Cinara</taxon>
    </lineage>
</organism>
<dbReference type="GO" id="GO:0000139">
    <property type="term" value="C:Golgi membrane"/>
    <property type="evidence" value="ECO:0007669"/>
    <property type="project" value="TreeGrafter"/>
</dbReference>
<gene>
    <name evidence="9" type="ORF">CINCED_3A010360</name>
</gene>
<keyword evidence="10" id="KW-1185">Reference proteome</keyword>
<evidence type="ECO:0000256" key="5">
    <source>
        <dbReference type="ARBA" id="ARBA00022989"/>
    </source>
</evidence>
<keyword evidence="4 8" id="KW-0812">Transmembrane</keyword>
<feature type="transmembrane region" description="Helical" evidence="8">
    <location>
        <begin position="59"/>
        <end position="77"/>
    </location>
</feature>
<sequence length="440" mass="50111">MLNQWFLNTRILGILNKTNFLIFIFRFSILVSIIAIILLQNTLPKLSNLDQNKSSLNTFVNNSLGYCLILIPGYWLYKFAKHQDLGDNHLTSKLLKILFGDKHDSEPLSPSANGPVNFKKDLFTFLYCFGGLQVSYLIWGVIQEKMISQSYGTSESSKFHDSQMLVFLNRGLSTILSAIFLFLNEGIQSKKSPPLYKYSYCTVSNIISSWCQYEALKYVSFPTQVLAKCCKIIPVMLMGKLISGKKYDYYEYVSAIGIWIGMAMFQFFTENKHSDITTCTTGVILLIGYLASDGFTSPWQKKIFTEYQVTNMQMVFAQSLLSSIFTTVPLYQVGSFKKTYAFINEYPEFLIDCLVLSVSSTCGQLFISKTISKFGPDIFAIIMTIRQALSIIISCIRYHHPVGIMAAFGIVFVFISLFIRFYCSFRIKTKKAPNHTTFKV</sequence>
<evidence type="ECO:0000256" key="7">
    <source>
        <dbReference type="ARBA" id="ARBA00039668"/>
    </source>
</evidence>
<comment type="subcellular location">
    <subcellularLocation>
        <location evidence="1">Membrane</location>
        <topology evidence="1">Multi-pass membrane protein</topology>
    </subcellularLocation>
</comment>
<feature type="transmembrane region" description="Helical" evidence="8">
    <location>
        <begin position="379"/>
        <end position="399"/>
    </location>
</feature>
<dbReference type="AlphaFoldDB" id="A0A5E4N4R2"/>
<dbReference type="OrthoDB" id="10035043at2759"/>
<dbReference type="Pfam" id="PF08449">
    <property type="entry name" value="UAA"/>
    <property type="match status" value="1"/>
</dbReference>
<feature type="transmembrane region" description="Helical" evidence="8">
    <location>
        <begin position="162"/>
        <end position="183"/>
    </location>
</feature>
<evidence type="ECO:0000256" key="6">
    <source>
        <dbReference type="ARBA" id="ARBA00023136"/>
    </source>
</evidence>
<dbReference type="GO" id="GO:0005789">
    <property type="term" value="C:endoplasmic reticulum membrane"/>
    <property type="evidence" value="ECO:0007669"/>
    <property type="project" value="TreeGrafter"/>
</dbReference>